<name>A0A368JUE3_9BACT</name>
<keyword evidence="2" id="KW-1185">Reference proteome</keyword>
<gene>
    <name evidence="1" type="ORF">DUE52_03250</name>
</gene>
<organism evidence="1 2">
    <name type="scientific">Larkinella punicea</name>
    <dbReference type="NCBI Taxonomy" id="2315727"/>
    <lineage>
        <taxon>Bacteria</taxon>
        <taxon>Pseudomonadati</taxon>
        <taxon>Bacteroidota</taxon>
        <taxon>Cytophagia</taxon>
        <taxon>Cytophagales</taxon>
        <taxon>Spirosomataceae</taxon>
        <taxon>Larkinella</taxon>
    </lineage>
</organism>
<sequence length="61" mass="6912">MNINDRFSPPETGFSNPVPTVFLAEKMTETGPVFCQKYRRKRNFVSLNTRTSTNIFPAGSL</sequence>
<proteinExistence type="predicted"/>
<evidence type="ECO:0000313" key="2">
    <source>
        <dbReference type="Proteomes" id="UP000253383"/>
    </source>
</evidence>
<dbReference type="AlphaFoldDB" id="A0A368JUE3"/>
<dbReference type="EMBL" id="QOWE01000002">
    <property type="protein sequence ID" value="RCR71277.1"/>
    <property type="molecule type" value="Genomic_DNA"/>
</dbReference>
<accession>A0A368JUE3</accession>
<comment type="caution">
    <text evidence="1">The sequence shown here is derived from an EMBL/GenBank/DDBJ whole genome shotgun (WGS) entry which is preliminary data.</text>
</comment>
<protein>
    <submittedName>
        <fullName evidence="1">Uncharacterized protein</fullName>
    </submittedName>
</protein>
<evidence type="ECO:0000313" key="1">
    <source>
        <dbReference type="EMBL" id="RCR71277.1"/>
    </source>
</evidence>
<reference evidence="1 2" key="1">
    <citation type="submission" date="2018-07" db="EMBL/GenBank/DDBJ databases">
        <title>Genome analysis of Larkinella rosea.</title>
        <authorList>
            <person name="Zhou Z."/>
            <person name="Wang G."/>
        </authorList>
    </citation>
    <scope>NUCLEOTIDE SEQUENCE [LARGE SCALE GENOMIC DNA]</scope>
    <source>
        <strain evidence="2">zzj9</strain>
    </source>
</reference>
<dbReference type="Proteomes" id="UP000253383">
    <property type="component" value="Unassembled WGS sequence"/>
</dbReference>